<organism evidence="1 2">
    <name type="scientific">Leptidea sinapis</name>
    <dbReference type="NCBI Taxonomy" id="189913"/>
    <lineage>
        <taxon>Eukaryota</taxon>
        <taxon>Metazoa</taxon>
        <taxon>Ecdysozoa</taxon>
        <taxon>Arthropoda</taxon>
        <taxon>Hexapoda</taxon>
        <taxon>Insecta</taxon>
        <taxon>Pterygota</taxon>
        <taxon>Neoptera</taxon>
        <taxon>Endopterygota</taxon>
        <taxon>Lepidoptera</taxon>
        <taxon>Glossata</taxon>
        <taxon>Ditrysia</taxon>
        <taxon>Papilionoidea</taxon>
        <taxon>Pieridae</taxon>
        <taxon>Dismorphiinae</taxon>
        <taxon>Leptidea</taxon>
    </lineage>
</organism>
<sequence length="101" mass="11766">SEMCQMSIIVTCQLYINNNYLTFRTFFPGKGTSPHHPKWKMKSNTYIQNCIRHHNNSTSLSTVLVKITSIATLLIVYEKAHHCRKREIVLLINVFENLNEV</sequence>
<dbReference type="EMBL" id="FZQP02006904">
    <property type="protein sequence ID" value="VVD04837.1"/>
    <property type="molecule type" value="Genomic_DNA"/>
</dbReference>
<accession>A0A5E4R2C5</accession>
<gene>
    <name evidence="1" type="ORF">LSINAPIS_LOCUS14511</name>
</gene>
<name>A0A5E4R2C5_9NEOP</name>
<proteinExistence type="predicted"/>
<feature type="non-terminal residue" evidence="1">
    <location>
        <position position="1"/>
    </location>
</feature>
<keyword evidence="2" id="KW-1185">Reference proteome</keyword>
<protein>
    <submittedName>
        <fullName evidence="1">Uncharacterized protein</fullName>
    </submittedName>
</protein>
<evidence type="ECO:0000313" key="1">
    <source>
        <dbReference type="EMBL" id="VVD04837.1"/>
    </source>
</evidence>
<reference evidence="1 2" key="1">
    <citation type="submission" date="2017-07" db="EMBL/GenBank/DDBJ databases">
        <authorList>
            <person name="Talla V."/>
            <person name="Backstrom N."/>
        </authorList>
    </citation>
    <scope>NUCLEOTIDE SEQUENCE [LARGE SCALE GENOMIC DNA]</scope>
</reference>
<dbReference type="Proteomes" id="UP000324832">
    <property type="component" value="Unassembled WGS sequence"/>
</dbReference>
<evidence type="ECO:0000313" key="2">
    <source>
        <dbReference type="Proteomes" id="UP000324832"/>
    </source>
</evidence>
<dbReference type="AlphaFoldDB" id="A0A5E4R2C5"/>